<dbReference type="InterPro" id="IPR015424">
    <property type="entry name" value="PyrdxlP-dep_Trfase"/>
</dbReference>
<evidence type="ECO:0000259" key="4">
    <source>
        <dbReference type="Pfam" id="PF00155"/>
    </source>
</evidence>
<dbReference type="AlphaFoldDB" id="A0A330GP83"/>
<comment type="caution">
    <text evidence="5">The sequence shown here is derived from an EMBL/GenBank/DDBJ whole genome shotgun (WGS) entry which is preliminary data.</text>
</comment>
<evidence type="ECO:0000256" key="1">
    <source>
        <dbReference type="ARBA" id="ARBA00001933"/>
    </source>
</evidence>
<dbReference type="Gene3D" id="3.40.640.10">
    <property type="entry name" value="Type I PLP-dependent aspartate aminotransferase-like (Major domain)"/>
    <property type="match status" value="1"/>
</dbReference>
<feature type="domain" description="Aminotransferase class I/classII large" evidence="4">
    <location>
        <begin position="31"/>
        <end position="363"/>
    </location>
</feature>
<keyword evidence="3" id="KW-0663">Pyridoxal phosphate</keyword>
<comment type="cofactor">
    <cofactor evidence="1">
        <name>pyridoxal 5'-phosphate</name>
        <dbReference type="ChEBI" id="CHEBI:597326"/>
    </cofactor>
</comment>
<dbReference type="EMBL" id="QMBQ01000009">
    <property type="protein sequence ID" value="RAZ72934.1"/>
    <property type="molecule type" value="Genomic_DNA"/>
</dbReference>
<evidence type="ECO:0000256" key="3">
    <source>
        <dbReference type="ARBA" id="ARBA00022898"/>
    </source>
</evidence>
<dbReference type="RefSeq" id="WP_112130138.1">
    <property type="nucleotide sequence ID" value="NZ_QMBQ01000009.1"/>
</dbReference>
<dbReference type="InterPro" id="IPR015422">
    <property type="entry name" value="PyrdxlP-dep_Trfase_small"/>
</dbReference>
<dbReference type="InterPro" id="IPR050087">
    <property type="entry name" value="AON_synthase_class-II"/>
</dbReference>
<dbReference type="InterPro" id="IPR004839">
    <property type="entry name" value="Aminotransferase_I/II_large"/>
</dbReference>
<name>A0A330GP83_9HYPH</name>
<dbReference type="GO" id="GO:0030170">
    <property type="term" value="F:pyridoxal phosphate binding"/>
    <property type="evidence" value="ECO:0007669"/>
    <property type="project" value="InterPro"/>
</dbReference>
<evidence type="ECO:0000313" key="5">
    <source>
        <dbReference type="EMBL" id="RAZ72934.1"/>
    </source>
</evidence>
<dbReference type="GO" id="GO:0009102">
    <property type="term" value="P:biotin biosynthetic process"/>
    <property type="evidence" value="ECO:0007669"/>
    <property type="project" value="TreeGrafter"/>
</dbReference>
<gene>
    <name evidence="5" type="ORF">DPM35_26445</name>
</gene>
<dbReference type="GO" id="GO:0008710">
    <property type="term" value="F:8-amino-7-oxononanoate synthase activity"/>
    <property type="evidence" value="ECO:0007669"/>
    <property type="project" value="TreeGrafter"/>
</dbReference>
<accession>A0A330GP83</accession>
<keyword evidence="6" id="KW-1185">Reference proteome</keyword>
<dbReference type="Gene3D" id="3.90.1150.10">
    <property type="entry name" value="Aspartate Aminotransferase, domain 1"/>
    <property type="match status" value="1"/>
</dbReference>
<protein>
    <submittedName>
        <fullName evidence="5">8-amino-7-oxononanoate synthase</fullName>
    </submittedName>
</protein>
<dbReference type="InterPro" id="IPR015421">
    <property type="entry name" value="PyrdxlP-dep_Trfase_major"/>
</dbReference>
<dbReference type="OrthoDB" id="9807157at2"/>
<evidence type="ECO:0000313" key="6">
    <source>
        <dbReference type="Proteomes" id="UP000251956"/>
    </source>
</evidence>
<dbReference type="SUPFAM" id="SSF53383">
    <property type="entry name" value="PLP-dependent transferases"/>
    <property type="match status" value="1"/>
</dbReference>
<evidence type="ECO:0000256" key="2">
    <source>
        <dbReference type="ARBA" id="ARBA00022679"/>
    </source>
</evidence>
<organism evidence="5 6">
    <name type="scientific">Mesorhizobium atlanticum</name>
    <dbReference type="NCBI Taxonomy" id="2233532"/>
    <lineage>
        <taxon>Bacteria</taxon>
        <taxon>Pseudomonadati</taxon>
        <taxon>Pseudomonadota</taxon>
        <taxon>Alphaproteobacteria</taxon>
        <taxon>Hyphomicrobiales</taxon>
        <taxon>Phyllobacteriaceae</taxon>
        <taxon>Mesorhizobium</taxon>
    </lineage>
</organism>
<dbReference type="PANTHER" id="PTHR13693">
    <property type="entry name" value="CLASS II AMINOTRANSFERASE/8-AMINO-7-OXONONANOATE SYNTHASE"/>
    <property type="match status" value="1"/>
</dbReference>
<dbReference type="Proteomes" id="UP000251956">
    <property type="component" value="Unassembled WGS sequence"/>
</dbReference>
<dbReference type="PANTHER" id="PTHR13693:SF100">
    <property type="entry name" value="8-AMINO-7-OXONONANOATE SYNTHASE"/>
    <property type="match status" value="1"/>
</dbReference>
<keyword evidence="2" id="KW-0808">Transferase</keyword>
<dbReference type="Pfam" id="PF00155">
    <property type="entry name" value="Aminotran_1_2"/>
    <property type="match status" value="1"/>
</dbReference>
<reference evidence="5 6" key="1">
    <citation type="submission" date="2018-07" db="EMBL/GenBank/DDBJ databases">
        <title>Diversity of Mesorhizobium strains in Brazil.</title>
        <authorList>
            <person name="Helene L.C.F."/>
            <person name="Dall'Agnol R."/>
            <person name="Delamuta J.R.M."/>
            <person name="Hungria M."/>
        </authorList>
    </citation>
    <scope>NUCLEOTIDE SEQUENCE [LARGE SCALE GENOMIC DNA]</scope>
    <source>
        <strain evidence="5 6">CNPSo 3140</strain>
    </source>
</reference>
<proteinExistence type="predicted"/>
<sequence>MNGAPLARYEATLQGLARKDRLRTLSPRAGLDFSSNDYLGLADCKRLGDAVIAAIARGTPVGAMGSRLLRGNAPEHEQLEAHAAAFFGAERALFFGGGYMANFALLTALPQKGDLLVLDELAHASMHEGARAGRAEFVLAPHNEVDAVENAIKRWRAQGGMGCIWIAIESLYSMDGGCAPLESLVALADRHEAFIIVDEAHATGVWGLDGRGLAVAFEGRDNIVALHTCGKALGGSGALVTGPRTLCDYLVNRSRPFIYATAPSPLMAVAAREALAILADEPMRRVQLHERIAVAGRQLAERCGIKPSGTQIQPVVIGDNRRTMAVAAQLQARGFDIRGIRPPTVPEGTSRLRISLTLNVDEAAIFAMIDALAEALAQDDQR</sequence>